<dbReference type="AlphaFoldDB" id="A0A388MAF6"/>
<gene>
    <name evidence="4" type="ORF">CBR_g52588</name>
</gene>
<evidence type="ECO:0000256" key="2">
    <source>
        <dbReference type="SAM" id="MobiDB-lite"/>
    </source>
</evidence>
<keyword evidence="3" id="KW-0812">Transmembrane</keyword>
<sequence length="1118" mass="127364">MYGPVRPGVGKEVAGSSLEADELVGLKRENEEYRRKLEKEGSGNESLIDRLLKENDELRKRSCLTRDNLEDSLGQLMKEVQELRDGRNNDKDLLVSLKSEIGLLRKEKQISMEETQLWRNEALRPGNKRGTISIGTPDVSIQTRQRVMESPNQDFSEELHQMKDKEYCVLREVEALKQKRAEAEARKLEVETRRSEAEVEVARLREQVERLTTEAAEAPMGGTDLKNRLEAAAASGRKTVRRGRPRMTPGKTPRAEKVATVENDRFLFLQEERKKLRALKKQGLEAICKQEGIKYKTVDSTADELAEMRADARFGKREGSTSNSVAEVEEGGLVDRAAGEEGTAKLTGYLKVIQEEGVDLVRCKGPVVYVWMSPWAKHMYVGATSRSLDIRWREHLFRVNNAQVVASGRRNQRLYRWLQRCGSQQYVALPLIRCLEGDLFDLEKFVILISAYLNSRDRPRRHRRRRAGKRERRRRARVVEDVSLSRGNTHLNFEASDGTASVSLLKLLNDCRGNGFSSMSVVCRGGHLLVNQWKLLKRCYGSSEVSSRFGVVQLRRVRGWLADGVQIHFVNIISFCSSLAVFKPLLAGLLSNPPSRKQLLSWEFERLVWLYSAVQAFSEKRTRYTLRCLLSGVIRRRFDCNVRSRLVVKIVFDECLNKAGIRKLCVAMLEKLEISVGWKWMLVRRMRVVWGRNRSVGDILYNVRAMSREKDVVCSCDEKEGMFPRQDGHVCFRTSEAGFVPGWLKNARNIPRPSAGCLRRSLKTQLLSAFDRLGIAGSGSRRELGGMMSGDLMKDCFNRVGDVNGGVCNTDKVDQWKERFERLVRCPIDHNPGDLLVCCPMIYRKGIDEMFVKNPGFEICLREEEEINKSNGLRFEGLGVGALGKWNREGKLGSCYTIPKHKDIRKWRPICPTYEECGNKASKRVARVVNQMLWDMPARSNFNMRSTEERVQRIAVANKDLRRSESFVSAAFDIKEMFCNLPHKAVMEAVRWIVDFWLARGGLGILLQERGKGAKVRMGDGQIGWTKIGFDEIIRFVEFDLSCTYVVACSVILQQRVGIPMGKALSPALACLLCAFAEFTFLNSLGTRRSITYGTRTVDDVSIFVRYKLGEDEGGRRR</sequence>
<dbReference type="Proteomes" id="UP000265515">
    <property type="component" value="Unassembled WGS sequence"/>
</dbReference>
<evidence type="ECO:0000313" key="4">
    <source>
        <dbReference type="EMBL" id="GBG91554.1"/>
    </source>
</evidence>
<comment type="caution">
    <text evidence="4">The sequence shown here is derived from an EMBL/GenBank/DDBJ whole genome shotgun (WGS) entry which is preliminary data.</text>
</comment>
<feature type="transmembrane region" description="Helical" evidence="3">
    <location>
        <begin position="1064"/>
        <end position="1082"/>
    </location>
</feature>
<evidence type="ECO:0008006" key="6">
    <source>
        <dbReference type="Google" id="ProtNLM"/>
    </source>
</evidence>
<feature type="region of interest" description="Disordered" evidence="2">
    <location>
        <begin position="234"/>
        <end position="256"/>
    </location>
</feature>
<keyword evidence="5" id="KW-1185">Reference proteome</keyword>
<reference evidence="4 5" key="1">
    <citation type="journal article" date="2018" name="Cell">
        <title>The Chara Genome: Secondary Complexity and Implications for Plant Terrestrialization.</title>
        <authorList>
            <person name="Nishiyama T."/>
            <person name="Sakayama H."/>
            <person name="Vries J.D."/>
            <person name="Buschmann H."/>
            <person name="Saint-Marcoux D."/>
            <person name="Ullrich K.K."/>
            <person name="Haas F.B."/>
            <person name="Vanderstraeten L."/>
            <person name="Becker D."/>
            <person name="Lang D."/>
            <person name="Vosolsobe S."/>
            <person name="Rombauts S."/>
            <person name="Wilhelmsson P.K.I."/>
            <person name="Janitza P."/>
            <person name="Kern R."/>
            <person name="Heyl A."/>
            <person name="Rumpler F."/>
            <person name="Villalobos L.I.A.C."/>
            <person name="Clay J.M."/>
            <person name="Skokan R."/>
            <person name="Toyoda A."/>
            <person name="Suzuki Y."/>
            <person name="Kagoshima H."/>
            <person name="Schijlen E."/>
            <person name="Tajeshwar N."/>
            <person name="Catarino B."/>
            <person name="Hetherington A.J."/>
            <person name="Saltykova A."/>
            <person name="Bonnot C."/>
            <person name="Breuninger H."/>
            <person name="Symeonidi A."/>
            <person name="Radhakrishnan G.V."/>
            <person name="Van Nieuwerburgh F."/>
            <person name="Deforce D."/>
            <person name="Chang C."/>
            <person name="Karol K.G."/>
            <person name="Hedrich R."/>
            <person name="Ulvskov P."/>
            <person name="Glockner G."/>
            <person name="Delwiche C.F."/>
            <person name="Petrasek J."/>
            <person name="Van de Peer Y."/>
            <person name="Friml J."/>
            <person name="Beilby M."/>
            <person name="Dolan L."/>
            <person name="Kohara Y."/>
            <person name="Sugano S."/>
            <person name="Fujiyama A."/>
            <person name="Delaux P.-M."/>
            <person name="Quint M."/>
            <person name="TheiBen G."/>
            <person name="Hagemann M."/>
            <person name="Harholt J."/>
            <person name="Dunand C."/>
            <person name="Zachgo S."/>
            <person name="Langdale J."/>
            <person name="Maumus F."/>
            <person name="Straeten D.V.D."/>
            <person name="Gould S.B."/>
            <person name="Rensing S.A."/>
        </authorList>
    </citation>
    <scope>NUCLEOTIDE SEQUENCE [LARGE SCALE GENOMIC DNA]</scope>
    <source>
        <strain evidence="4 5">S276</strain>
    </source>
</reference>
<proteinExistence type="predicted"/>
<organism evidence="4 5">
    <name type="scientific">Chara braunii</name>
    <name type="common">Braun's stonewort</name>
    <dbReference type="NCBI Taxonomy" id="69332"/>
    <lineage>
        <taxon>Eukaryota</taxon>
        <taxon>Viridiplantae</taxon>
        <taxon>Streptophyta</taxon>
        <taxon>Charophyceae</taxon>
        <taxon>Charales</taxon>
        <taxon>Characeae</taxon>
        <taxon>Chara</taxon>
    </lineage>
</organism>
<evidence type="ECO:0000256" key="1">
    <source>
        <dbReference type="SAM" id="Coils"/>
    </source>
</evidence>
<evidence type="ECO:0000313" key="5">
    <source>
        <dbReference type="Proteomes" id="UP000265515"/>
    </source>
</evidence>
<evidence type="ECO:0000256" key="3">
    <source>
        <dbReference type="SAM" id="Phobius"/>
    </source>
</evidence>
<accession>A0A388MAF6</accession>
<keyword evidence="1" id="KW-0175">Coiled coil</keyword>
<keyword evidence="3" id="KW-1133">Transmembrane helix</keyword>
<feature type="coiled-coil region" evidence="1">
    <location>
        <begin position="173"/>
        <end position="214"/>
    </location>
</feature>
<keyword evidence="3" id="KW-0472">Membrane</keyword>
<name>A0A388MAF6_CHABU</name>
<dbReference type="EMBL" id="BFEA01000918">
    <property type="protein sequence ID" value="GBG91554.1"/>
    <property type="molecule type" value="Genomic_DNA"/>
</dbReference>
<dbReference type="Gramene" id="GBG91554">
    <property type="protein sequence ID" value="GBG91554"/>
    <property type="gene ID" value="CBR_g52588"/>
</dbReference>
<protein>
    <recommendedName>
        <fullName evidence="6">GIY-YIG domain-containing protein</fullName>
    </recommendedName>
</protein>